<comment type="caution">
    <text evidence="1">The sequence shown here is derived from an EMBL/GenBank/DDBJ whole genome shotgun (WGS) entry which is preliminary data.</text>
</comment>
<evidence type="ECO:0000313" key="2">
    <source>
        <dbReference type="Proteomes" id="UP000460549"/>
    </source>
</evidence>
<sequence>MDKIIIKDKSKAAEAFVKRLNSYSNFGVFSIQDKGVEAKSVIFVISALNGGISKEAREALESYSCSKLVGYIAIIVLYEKTKLVSHIEAERALANAGIASSYTRAVKLPATDEEIKLILDDIEKEEIKLPYRFPLSKTIGRITKELNK</sequence>
<dbReference type="AlphaFoldDB" id="A0A7X2PDE2"/>
<keyword evidence="2" id="KW-1185">Reference proteome</keyword>
<name>A0A7X2PDE2_9SPIO</name>
<evidence type="ECO:0000313" key="1">
    <source>
        <dbReference type="EMBL" id="MSU06879.1"/>
    </source>
</evidence>
<reference evidence="1 2" key="1">
    <citation type="submission" date="2019-08" db="EMBL/GenBank/DDBJ databases">
        <title>In-depth cultivation of the pig gut microbiome towards novel bacterial diversity and tailored functional studies.</title>
        <authorList>
            <person name="Wylensek D."/>
            <person name="Hitch T.C.A."/>
            <person name="Clavel T."/>
        </authorList>
    </citation>
    <scope>NUCLEOTIDE SEQUENCE [LARGE SCALE GENOMIC DNA]</scope>
    <source>
        <strain evidence="1 2">NM-380-WT-3C1</strain>
    </source>
</reference>
<gene>
    <name evidence="1" type="ORF">FYJ80_08860</name>
</gene>
<dbReference type="EMBL" id="VUNN01000019">
    <property type="protein sequence ID" value="MSU06879.1"/>
    <property type="molecule type" value="Genomic_DNA"/>
</dbReference>
<accession>A0A7X2PDE2</accession>
<dbReference type="Proteomes" id="UP000460549">
    <property type="component" value="Unassembled WGS sequence"/>
</dbReference>
<proteinExistence type="predicted"/>
<protein>
    <submittedName>
        <fullName evidence="1">Uncharacterized protein</fullName>
    </submittedName>
</protein>
<dbReference type="RefSeq" id="WP_154426111.1">
    <property type="nucleotide sequence ID" value="NZ_VUNN01000019.1"/>
</dbReference>
<organism evidence="1 2">
    <name type="scientific">Bullifex porci</name>
    <dbReference type="NCBI Taxonomy" id="2606638"/>
    <lineage>
        <taxon>Bacteria</taxon>
        <taxon>Pseudomonadati</taxon>
        <taxon>Spirochaetota</taxon>
        <taxon>Spirochaetia</taxon>
        <taxon>Spirochaetales</taxon>
        <taxon>Spirochaetaceae</taxon>
        <taxon>Bullifex</taxon>
    </lineage>
</organism>